<dbReference type="PANTHER" id="PTHR33470">
    <property type="entry name" value="OS01G0164075 PROTEIN"/>
    <property type="match status" value="1"/>
</dbReference>
<evidence type="ECO:0000256" key="2">
    <source>
        <dbReference type="SAM" id="SignalP"/>
    </source>
</evidence>
<accession>A0A1R3H0L8</accession>
<comment type="caution">
    <text evidence="3">The sequence shown here is derived from an EMBL/GenBank/DDBJ whole genome shotgun (WGS) entry which is preliminary data.</text>
</comment>
<feature type="signal peptide" evidence="2">
    <location>
        <begin position="1"/>
        <end position="25"/>
    </location>
</feature>
<keyword evidence="4" id="KW-1185">Reference proteome</keyword>
<reference evidence="3 4" key="1">
    <citation type="submission" date="2013-09" db="EMBL/GenBank/DDBJ databases">
        <title>Corchorus capsularis genome sequencing.</title>
        <authorList>
            <person name="Alam M."/>
            <person name="Haque M.S."/>
            <person name="Islam M.S."/>
            <person name="Emdad E.M."/>
            <person name="Islam M.M."/>
            <person name="Ahmed B."/>
            <person name="Halim A."/>
            <person name="Hossen Q.M.M."/>
            <person name="Hossain M.Z."/>
            <person name="Ahmed R."/>
            <person name="Khan M.M."/>
            <person name="Islam R."/>
            <person name="Rashid M.M."/>
            <person name="Khan S.A."/>
            <person name="Rahman M.S."/>
            <person name="Alam M."/>
        </authorList>
    </citation>
    <scope>NUCLEOTIDE SEQUENCE [LARGE SCALE GENOMIC DNA]</scope>
    <source>
        <strain evidence="4">cv. CVL-1</strain>
        <tissue evidence="3">Whole seedling</tissue>
    </source>
</reference>
<dbReference type="AlphaFoldDB" id="A0A1R3H0L8"/>
<keyword evidence="1 2" id="KW-0732">Signal</keyword>
<organism evidence="3 4">
    <name type="scientific">Corchorus capsularis</name>
    <name type="common">Jute</name>
    <dbReference type="NCBI Taxonomy" id="210143"/>
    <lineage>
        <taxon>Eukaryota</taxon>
        <taxon>Viridiplantae</taxon>
        <taxon>Streptophyta</taxon>
        <taxon>Embryophyta</taxon>
        <taxon>Tracheophyta</taxon>
        <taxon>Spermatophyta</taxon>
        <taxon>Magnoliopsida</taxon>
        <taxon>eudicotyledons</taxon>
        <taxon>Gunneridae</taxon>
        <taxon>Pentapetalae</taxon>
        <taxon>rosids</taxon>
        <taxon>malvids</taxon>
        <taxon>Malvales</taxon>
        <taxon>Malvaceae</taxon>
        <taxon>Grewioideae</taxon>
        <taxon>Apeibeae</taxon>
        <taxon>Corchorus</taxon>
    </lineage>
</organism>
<proteinExistence type="predicted"/>
<dbReference type="STRING" id="210143.A0A1R3H0L8"/>
<dbReference type="PANTHER" id="PTHR33470:SF58">
    <property type="entry name" value="POLLEN OLE E 1 ALLERGEN AND EXTENSIN FAMILY PROTEIN"/>
    <property type="match status" value="1"/>
</dbReference>
<dbReference type="Pfam" id="PF01190">
    <property type="entry name" value="Pollen_Ole_e_1"/>
    <property type="match status" value="1"/>
</dbReference>
<evidence type="ECO:0000313" key="3">
    <source>
        <dbReference type="EMBL" id="OMO63894.1"/>
    </source>
</evidence>
<dbReference type="EMBL" id="AWWV01012863">
    <property type="protein sequence ID" value="OMO63894.1"/>
    <property type="molecule type" value="Genomic_DNA"/>
</dbReference>
<sequence>MALKNLFSATLLMLLGLSFEASVLGSDGDYNNPNPNSNLQKPDVEKERLLSKLIGVQGIIYCRAGNKITPLEGAVARITCEGVDEYGYETESLSILSCATDAKGYFIATLSPHEVKHSKINRRFKQCKAFLEASPSDDCDFPTDVNKGISGAPIASHRLLPDKNMKLFTVGPFFFIPQQDTNSVSPDGY</sequence>
<dbReference type="GO" id="GO:0071944">
    <property type="term" value="C:cell periphery"/>
    <property type="evidence" value="ECO:0007669"/>
    <property type="project" value="TreeGrafter"/>
</dbReference>
<name>A0A1R3H0L8_COCAP</name>
<dbReference type="Gramene" id="OMO63894">
    <property type="protein sequence ID" value="OMO63894"/>
    <property type="gene ID" value="CCACVL1_22200"/>
</dbReference>
<evidence type="ECO:0000256" key="1">
    <source>
        <dbReference type="ARBA" id="ARBA00022729"/>
    </source>
</evidence>
<dbReference type="OMA" id="FPTEINR"/>
<evidence type="ECO:0000313" key="4">
    <source>
        <dbReference type="Proteomes" id="UP000188268"/>
    </source>
</evidence>
<dbReference type="Proteomes" id="UP000188268">
    <property type="component" value="Unassembled WGS sequence"/>
</dbReference>
<feature type="chain" id="PRO_5012187394" evidence="2">
    <location>
        <begin position="26"/>
        <end position="189"/>
    </location>
</feature>
<protein>
    <submittedName>
        <fullName evidence="3">Pollen Ole e 1 allergen/extensin</fullName>
    </submittedName>
</protein>
<dbReference type="OrthoDB" id="1847243at2759"/>
<gene>
    <name evidence="3" type="ORF">CCACVL1_22200</name>
</gene>